<dbReference type="CDD" id="cd00085">
    <property type="entry name" value="HNHc"/>
    <property type="match status" value="1"/>
</dbReference>
<dbReference type="SMART" id="SM00507">
    <property type="entry name" value="HNHc"/>
    <property type="match status" value="1"/>
</dbReference>
<dbReference type="InterPro" id="IPR002711">
    <property type="entry name" value="HNH"/>
</dbReference>
<protein>
    <submittedName>
        <fullName evidence="2">HNH endonuclease</fullName>
    </submittedName>
</protein>
<keyword evidence="2" id="KW-0255">Endonuclease</keyword>
<gene>
    <name evidence="2" type="ORF">FCH32_08985</name>
</gene>
<dbReference type="AlphaFoldDB" id="A0ABD6M1L3"/>
<dbReference type="Proteomes" id="UP000729009">
    <property type="component" value="Unassembled WGS sequence"/>
</dbReference>
<dbReference type="RefSeq" id="WP_174360767.1">
    <property type="nucleotide sequence ID" value="NZ_SUQN01000003.1"/>
</dbReference>
<keyword evidence="2" id="KW-0540">Nuclease</keyword>
<sequence length="285" mass="33501">MSFSQKEIEEHEHYESYYFCNVVKNVLSNQSAYMRGLNDYYGDGRSLVFNKAFPKWSHFHYFIEFIIDCVYLESLNYNELETRLKAFKNHAKDFGANSSDAVVSFNNMRQSYLLYLNKINVSLSVSTATELDGFLNDFYESLEFEEYKERTIKEVFYILFGDRFVLQLYNEMIAEVREGDWDSINCKESVTTKKGYLKRSAIPKWVQKAVYHRDKGRCVLCKKDLTGLINIYNKSNYDHIVPLARFGINDVSNIQLLCEACNQKKNANNNQSSKDYFPWYVIGKN</sequence>
<keyword evidence="3" id="KW-1185">Reference proteome</keyword>
<dbReference type="GO" id="GO:0004519">
    <property type="term" value="F:endonuclease activity"/>
    <property type="evidence" value="ECO:0007669"/>
    <property type="project" value="UniProtKB-KW"/>
</dbReference>
<organism evidence="2 3">
    <name type="scientific">Citrobacter gillenii</name>
    <dbReference type="NCBI Taxonomy" id="67828"/>
    <lineage>
        <taxon>Bacteria</taxon>
        <taxon>Pseudomonadati</taxon>
        <taxon>Pseudomonadota</taxon>
        <taxon>Gammaproteobacteria</taxon>
        <taxon>Enterobacterales</taxon>
        <taxon>Enterobacteriaceae</taxon>
        <taxon>Citrobacter</taxon>
        <taxon>Citrobacter freundii complex</taxon>
    </lineage>
</organism>
<feature type="domain" description="HNH nuclease" evidence="1">
    <location>
        <begin position="205"/>
        <end position="263"/>
    </location>
</feature>
<accession>A0ABD6M1L3</accession>
<evidence type="ECO:0000259" key="1">
    <source>
        <dbReference type="SMART" id="SM00507"/>
    </source>
</evidence>
<comment type="caution">
    <text evidence="2">The sequence shown here is derived from an EMBL/GenBank/DDBJ whole genome shotgun (WGS) entry which is preliminary data.</text>
</comment>
<keyword evidence="2" id="KW-0378">Hydrolase</keyword>
<name>A0ABD6M1L3_9ENTR</name>
<dbReference type="EMBL" id="SUQN01000003">
    <property type="protein sequence ID" value="NTZ50434.1"/>
    <property type="molecule type" value="Genomic_DNA"/>
</dbReference>
<dbReference type="Gene3D" id="1.10.30.50">
    <property type="match status" value="1"/>
</dbReference>
<evidence type="ECO:0000313" key="3">
    <source>
        <dbReference type="Proteomes" id="UP000729009"/>
    </source>
</evidence>
<dbReference type="InterPro" id="IPR003615">
    <property type="entry name" value="HNH_nuc"/>
</dbReference>
<reference evidence="2 3" key="1">
    <citation type="submission" date="2019-05" db="EMBL/GenBank/DDBJ databases">
        <title>Draft genomes of bacterial isolates retrieved from different Forrest soils.</title>
        <authorList>
            <person name="Soares-Castro P."/>
            <person name="Santos P.M."/>
        </authorList>
    </citation>
    <scope>NUCLEOTIDE SEQUENCE [LARGE SCALE GENOMIC DNA]</scope>
    <source>
        <strain evidence="2 3">UMG736</strain>
    </source>
</reference>
<proteinExistence type="predicted"/>
<evidence type="ECO:0000313" key="2">
    <source>
        <dbReference type="EMBL" id="NTZ50434.1"/>
    </source>
</evidence>
<dbReference type="Pfam" id="PF01844">
    <property type="entry name" value="HNH"/>
    <property type="match status" value="1"/>
</dbReference>